<feature type="repeat" description="WD" evidence="3">
    <location>
        <begin position="106"/>
        <end position="147"/>
    </location>
</feature>
<dbReference type="EMBL" id="KB300643">
    <property type="protein sequence ID" value="ELU06455.1"/>
    <property type="molecule type" value="Genomic_DNA"/>
</dbReference>
<evidence type="ECO:0000313" key="4">
    <source>
        <dbReference type="EMBL" id="ELU06455.1"/>
    </source>
</evidence>
<dbReference type="HOGENOM" id="CLU_1444574_0_0_1"/>
<dbReference type="SUPFAM" id="SSF50978">
    <property type="entry name" value="WD40 repeat-like"/>
    <property type="match status" value="1"/>
</dbReference>
<dbReference type="Pfam" id="PF00400">
    <property type="entry name" value="WD40"/>
    <property type="match status" value="4"/>
</dbReference>
<dbReference type="AlphaFoldDB" id="R7UJR9"/>
<keyword evidence="1 3" id="KW-0853">WD repeat</keyword>
<dbReference type="InterPro" id="IPR019775">
    <property type="entry name" value="WD40_repeat_CS"/>
</dbReference>
<dbReference type="EnsemblMetazoa" id="CapteT141404">
    <property type="protein sequence ID" value="CapteP141404"/>
    <property type="gene ID" value="CapteG141404"/>
</dbReference>
<name>R7UJR9_CAPTE</name>
<keyword evidence="2" id="KW-0677">Repeat</keyword>
<dbReference type="PROSITE" id="PS50294">
    <property type="entry name" value="WD_REPEATS_REGION"/>
    <property type="match status" value="2"/>
</dbReference>
<feature type="repeat" description="WD" evidence="3">
    <location>
        <begin position="10"/>
        <end position="42"/>
    </location>
</feature>
<dbReference type="Gene3D" id="2.130.10.10">
    <property type="entry name" value="YVTN repeat-like/Quinoprotein amine dehydrogenase"/>
    <property type="match status" value="2"/>
</dbReference>
<evidence type="ECO:0000256" key="3">
    <source>
        <dbReference type="PROSITE-ProRule" id="PRU00221"/>
    </source>
</evidence>
<reference evidence="6" key="1">
    <citation type="submission" date="2012-12" db="EMBL/GenBank/DDBJ databases">
        <authorList>
            <person name="Hellsten U."/>
            <person name="Grimwood J."/>
            <person name="Chapman J.A."/>
            <person name="Shapiro H."/>
            <person name="Aerts A."/>
            <person name="Otillar R.P."/>
            <person name="Terry A.Y."/>
            <person name="Boore J.L."/>
            <person name="Simakov O."/>
            <person name="Marletaz F."/>
            <person name="Cho S.-J."/>
            <person name="Edsinger-Gonzales E."/>
            <person name="Havlak P."/>
            <person name="Kuo D.-H."/>
            <person name="Larsson T."/>
            <person name="Lv J."/>
            <person name="Arendt D."/>
            <person name="Savage R."/>
            <person name="Osoegawa K."/>
            <person name="de Jong P."/>
            <person name="Lindberg D.R."/>
            <person name="Seaver E.C."/>
            <person name="Weisblat D.A."/>
            <person name="Putnam N.H."/>
            <person name="Grigoriev I.V."/>
            <person name="Rokhsar D.S."/>
        </authorList>
    </citation>
    <scope>NUCLEOTIDE SEQUENCE</scope>
    <source>
        <strain evidence="6">I ESC-2004</strain>
    </source>
</reference>
<keyword evidence="6" id="KW-1185">Reference proteome</keyword>
<dbReference type="STRING" id="283909.R7UJR9"/>
<protein>
    <submittedName>
        <fullName evidence="4 5">Uncharacterized protein</fullName>
    </submittedName>
</protein>
<organism evidence="4">
    <name type="scientific">Capitella teleta</name>
    <name type="common">Polychaete worm</name>
    <dbReference type="NCBI Taxonomy" id="283909"/>
    <lineage>
        <taxon>Eukaryota</taxon>
        <taxon>Metazoa</taxon>
        <taxon>Spiralia</taxon>
        <taxon>Lophotrochozoa</taxon>
        <taxon>Annelida</taxon>
        <taxon>Polychaeta</taxon>
        <taxon>Sedentaria</taxon>
        <taxon>Scolecida</taxon>
        <taxon>Capitellidae</taxon>
        <taxon>Capitella</taxon>
    </lineage>
</organism>
<accession>R7UJR9</accession>
<dbReference type="EMBL" id="AMQN01007412">
    <property type="status" value="NOT_ANNOTATED_CDS"/>
    <property type="molecule type" value="Genomic_DNA"/>
</dbReference>
<evidence type="ECO:0000313" key="5">
    <source>
        <dbReference type="EnsemblMetazoa" id="CapteP141404"/>
    </source>
</evidence>
<dbReference type="OMA" id="CETHAWP"/>
<dbReference type="SMART" id="SM00320">
    <property type="entry name" value="WD40"/>
    <property type="match status" value="4"/>
</dbReference>
<dbReference type="InterPro" id="IPR015943">
    <property type="entry name" value="WD40/YVTN_repeat-like_dom_sf"/>
</dbReference>
<evidence type="ECO:0000256" key="1">
    <source>
        <dbReference type="ARBA" id="ARBA00022574"/>
    </source>
</evidence>
<dbReference type="OrthoDB" id="400at2759"/>
<reference evidence="5" key="3">
    <citation type="submission" date="2015-06" db="UniProtKB">
        <authorList>
            <consortium name="EnsemblMetazoa"/>
        </authorList>
    </citation>
    <scope>IDENTIFICATION</scope>
</reference>
<evidence type="ECO:0000256" key="2">
    <source>
        <dbReference type="ARBA" id="ARBA00022737"/>
    </source>
</evidence>
<dbReference type="Proteomes" id="UP000014760">
    <property type="component" value="Unassembled WGS sequence"/>
</dbReference>
<gene>
    <name evidence="4" type="ORF">CAPTEDRAFT_141404</name>
</gene>
<reference evidence="4 6" key="2">
    <citation type="journal article" date="2013" name="Nature">
        <title>Insights into bilaterian evolution from three spiralian genomes.</title>
        <authorList>
            <person name="Simakov O."/>
            <person name="Marletaz F."/>
            <person name="Cho S.J."/>
            <person name="Edsinger-Gonzales E."/>
            <person name="Havlak P."/>
            <person name="Hellsten U."/>
            <person name="Kuo D.H."/>
            <person name="Larsson T."/>
            <person name="Lv J."/>
            <person name="Arendt D."/>
            <person name="Savage R."/>
            <person name="Osoegawa K."/>
            <person name="de Jong P."/>
            <person name="Grimwood J."/>
            <person name="Chapman J.A."/>
            <person name="Shapiro H."/>
            <person name="Aerts A."/>
            <person name="Otillar R.P."/>
            <person name="Terry A.Y."/>
            <person name="Boore J.L."/>
            <person name="Grigoriev I.V."/>
            <person name="Lindberg D.R."/>
            <person name="Seaver E.C."/>
            <person name="Weisblat D.A."/>
            <person name="Putnam N.H."/>
            <person name="Rokhsar D.S."/>
        </authorList>
    </citation>
    <scope>NUCLEOTIDE SEQUENCE</scope>
    <source>
        <strain evidence="4 6">I ESC-2004</strain>
    </source>
</reference>
<evidence type="ECO:0000313" key="6">
    <source>
        <dbReference type="Proteomes" id="UP000014760"/>
    </source>
</evidence>
<dbReference type="PROSITE" id="PS50082">
    <property type="entry name" value="WD_REPEATS_2"/>
    <property type="match status" value="3"/>
</dbReference>
<dbReference type="InterPro" id="IPR001680">
    <property type="entry name" value="WD40_rpt"/>
</dbReference>
<sequence>METGECLTDLEGHSACVNTLHILQDKWLISAGNDEQAMVWNLLHLKKTIEEKRTGVERALGDYVSCTIISKDGSEVLTSHWEGDVKVWDAETGKIKRTLPRGDWAGVSHSGPVTCVAVSGNGAVLASGGMDDYVRVWMLDTKQLMHVLSGHTHQISSVALSFDGQWLVSASQDKSVILWSAAMGQKLTNYYAHYSASKVHVLKNHKKIVVQVDSSKPHLSILNIINIK</sequence>
<dbReference type="PROSITE" id="PS00678">
    <property type="entry name" value="WD_REPEATS_1"/>
    <property type="match status" value="1"/>
</dbReference>
<feature type="repeat" description="WD" evidence="3">
    <location>
        <begin position="148"/>
        <end position="189"/>
    </location>
</feature>
<proteinExistence type="predicted"/>
<dbReference type="PANTHER" id="PTHR19848:SF8">
    <property type="entry name" value="F-BOX AND WD REPEAT DOMAIN CONTAINING 7"/>
    <property type="match status" value="1"/>
</dbReference>
<dbReference type="PANTHER" id="PTHR19848">
    <property type="entry name" value="WD40 REPEAT PROTEIN"/>
    <property type="match status" value="1"/>
</dbReference>
<dbReference type="InterPro" id="IPR036322">
    <property type="entry name" value="WD40_repeat_dom_sf"/>
</dbReference>